<reference evidence="9 10" key="1">
    <citation type="submission" date="2024-07" db="EMBL/GenBank/DDBJ databases">
        <title>Section-level genome sequencing and comparative genomics of Aspergillus sections Usti and Cavernicolus.</title>
        <authorList>
            <consortium name="Lawrence Berkeley National Laboratory"/>
            <person name="Nybo J.L."/>
            <person name="Vesth T.C."/>
            <person name="Theobald S."/>
            <person name="Frisvad J.C."/>
            <person name="Larsen T.O."/>
            <person name="Kjaerboelling I."/>
            <person name="Rothschild-Mancinelli K."/>
            <person name="Lyhne E.K."/>
            <person name="Kogle M.E."/>
            <person name="Barry K."/>
            <person name="Clum A."/>
            <person name="Na H."/>
            <person name="Ledsgaard L."/>
            <person name="Lin J."/>
            <person name="Lipzen A."/>
            <person name="Kuo A."/>
            <person name="Riley R."/>
            <person name="Mondo S."/>
            <person name="Labutti K."/>
            <person name="Haridas S."/>
            <person name="Pangalinan J."/>
            <person name="Salamov A.A."/>
            <person name="Simmons B.A."/>
            <person name="Magnuson J.K."/>
            <person name="Chen J."/>
            <person name="Drula E."/>
            <person name="Henrissat B."/>
            <person name="Wiebenga A."/>
            <person name="Lubbers R.J."/>
            <person name="Gomes A.C."/>
            <person name="Makela M.R."/>
            <person name="Stajich J."/>
            <person name="Grigoriev I.V."/>
            <person name="Mortensen U.H."/>
            <person name="De Vries R.P."/>
            <person name="Baker S.E."/>
            <person name="Andersen M.R."/>
        </authorList>
    </citation>
    <scope>NUCLEOTIDE SEQUENCE [LARGE SCALE GENOMIC DNA]</scope>
    <source>
        <strain evidence="9 10">CBS 588.65</strain>
    </source>
</reference>
<keyword evidence="1" id="KW-0479">Metal-binding</keyword>
<evidence type="ECO:0000256" key="3">
    <source>
        <dbReference type="ARBA" id="ARBA00022833"/>
    </source>
</evidence>
<evidence type="ECO:0000256" key="1">
    <source>
        <dbReference type="ARBA" id="ARBA00022723"/>
    </source>
</evidence>
<dbReference type="InterPro" id="IPR032854">
    <property type="entry name" value="ALKBH3"/>
</dbReference>
<dbReference type="PROSITE" id="PS51999">
    <property type="entry name" value="ZF_GRF"/>
    <property type="match status" value="1"/>
</dbReference>
<dbReference type="InterPro" id="IPR005123">
    <property type="entry name" value="Oxoglu/Fe-dep_dioxygenase_dom"/>
</dbReference>
<evidence type="ECO:0000256" key="5">
    <source>
        <dbReference type="SAM" id="MobiDB-lite"/>
    </source>
</evidence>
<dbReference type="Proteomes" id="UP001610334">
    <property type="component" value="Unassembled WGS sequence"/>
</dbReference>
<keyword evidence="3" id="KW-0862">Zinc</keyword>
<organism evidence="9 10">
    <name type="scientific">Aspergillus granulosus</name>
    <dbReference type="NCBI Taxonomy" id="176169"/>
    <lineage>
        <taxon>Eukaryota</taxon>
        <taxon>Fungi</taxon>
        <taxon>Dikarya</taxon>
        <taxon>Ascomycota</taxon>
        <taxon>Pezizomycotina</taxon>
        <taxon>Eurotiomycetes</taxon>
        <taxon>Eurotiomycetidae</taxon>
        <taxon>Eurotiales</taxon>
        <taxon>Aspergillaceae</taxon>
        <taxon>Aspergillus</taxon>
        <taxon>Aspergillus subgen. Nidulantes</taxon>
    </lineage>
</organism>
<dbReference type="InterPro" id="IPR027450">
    <property type="entry name" value="AlkB-like"/>
</dbReference>
<dbReference type="PANTHER" id="PTHR31212:SF4">
    <property type="entry name" value="ALPHA-KETOGLUTARATE-DEPENDENT DIOXYGENASE ALKB HOMOLOG 3"/>
    <property type="match status" value="1"/>
</dbReference>
<evidence type="ECO:0000313" key="10">
    <source>
        <dbReference type="Proteomes" id="UP001610334"/>
    </source>
</evidence>
<accession>A0ABR4HSA8</accession>
<feature type="compositionally biased region" description="Basic residues" evidence="5">
    <location>
        <begin position="1"/>
        <end position="11"/>
    </location>
</feature>
<dbReference type="EMBL" id="JBFXLT010000014">
    <property type="protein sequence ID" value="KAL2818373.1"/>
    <property type="molecule type" value="Genomic_DNA"/>
</dbReference>
<dbReference type="PROSITE" id="PS51471">
    <property type="entry name" value="FE2OG_OXY"/>
    <property type="match status" value="1"/>
</dbReference>
<dbReference type="PANTHER" id="PTHR31212">
    <property type="entry name" value="ALPHA-KETOGLUTARATE-DEPENDENT DIOXYGENASE ALKB HOMOLOG 3"/>
    <property type="match status" value="1"/>
</dbReference>
<evidence type="ECO:0008006" key="11">
    <source>
        <dbReference type="Google" id="ProtNLM"/>
    </source>
</evidence>
<dbReference type="InterPro" id="IPR010666">
    <property type="entry name" value="Znf_GRF"/>
</dbReference>
<name>A0ABR4HSA8_9EURO</name>
<dbReference type="Pfam" id="PF06839">
    <property type="entry name" value="Zn_ribbon_GRF"/>
    <property type="match status" value="1"/>
</dbReference>
<protein>
    <recommendedName>
        <fullName evidence="11">Fe2OG dioxygenase domain-containing protein</fullName>
    </recommendedName>
</protein>
<dbReference type="CDD" id="cd14279">
    <property type="entry name" value="CUE"/>
    <property type="match status" value="1"/>
</dbReference>
<evidence type="ECO:0000256" key="4">
    <source>
        <dbReference type="PROSITE-ProRule" id="PRU01343"/>
    </source>
</evidence>
<feature type="domain" description="CUE" evidence="6">
    <location>
        <begin position="24"/>
        <end position="67"/>
    </location>
</feature>
<evidence type="ECO:0000259" key="7">
    <source>
        <dbReference type="PROSITE" id="PS51471"/>
    </source>
</evidence>
<evidence type="ECO:0000256" key="2">
    <source>
        <dbReference type="ARBA" id="ARBA00022771"/>
    </source>
</evidence>
<gene>
    <name evidence="9" type="ORF">BJX63DRAFT_72966</name>
</gene>
<proteinExistence type="predicted"/>
<comment type="caution">
    <text evidence="9">The sequence shown here is derived from an EMBL/GenBank/DDBJ whole genome shotgun (WGS) entry which is preliminary data.</text>
</comment>
<evidence type="ECO:0000259" key="6">
    <source>
        <dbReference type="PROSITE" id="PS51140"/>
    </source>
</evidence>
<evidence type="ECO:0000313" key="9">
    <source>
        <dbReference type="EMBL" id="KAL2818373.1"/>
    </source>
</evidence>
<keyword evidence="10" id="KW-1185">Reference proteome</keyword>
<feature type="domain" description="GRF-type" evidence="8">
    <location>
        <begin position="382"/>
        <end position="427"/>
    </location>
</feature>
<evidence type="ECO:0000259" key="8">
    <source>
        <dbReference type="PROSITE" id="PS51999"/>
    </source>
</evidence>
<dbReference type="SUPFAM" id="SSF51197">
    <property type="entry name" value="Clavaminate synthase-like"/>
    <property type="match status" value="1"/>
</dbReference>
<dbReference type="InterPro" id="IPR003892">
    <property type="entry name" value="CUE"/>
</dbReference>
<dbReference type="InterPro" id="IPR037151">
    <property type="entry name" value="AlkB-like_sf"/>
</dbReference>
<dbReference type="PROSITE" id="PS51140">
    <property type="entry name" value="CUE"/>
    <property type="match status" value="1"/>
</dbReference>
<sequence>MDRYLSRKRPRSPVVADTNDDDTSTDIKLAQLVSLFVDTPQDTLLDILVSCGGSVDAAVTMITEQKQITLSSSGLGKRAKTTNGSPGIQTSLASHVLQSPGAKTGDGALKYRNPVQKGKTLYLYSPEDVAAHTSCTIIHNFLPAEQANALLLELLDESQHFSRYQLQIFERTVESPHSTCVYVNTPEEQDQHMNDYSYGGSYHTNIRQATPHLRGISAQVQKAVNTEIQKRIRDVYPEGKKLKYQSPQEWIPNAAFVNCYDGPAECVGYHTDHLTYLGPRAVIGSLSLGVQREFRVRRIVADDDTEPGEEKGDAKAHAQGQISITLPHNSLLVMHAETQEEWKHSIAPAQRISPHPLSNNRRINVTYRWYRDSLHPRNIPRCRCNAHAVLKCVQRKRVTRGRYMWTCYVGSKPGKKGCGFFQWADFDDDGEPLWKLPQVKNEQDNKAPKLTNFAE</sequence>
<dbReference type="Pfam" id="PF13532">
    <property type="entry name" value="2OG-FeII_Oxy_2"/>
    <property type="match status" value="1"/>
</dbReference>
<feature type="domain" description="Fe2OG dioxygenase" evidence="7">
    <location>
        <begin position="251"/>
        <end position="371"/>
    </location>
</feature>
<keyword evidence="2 4" id="KW-0863">Zinc-finger</keyword>
<dbReference type="Gene3D" id="2.60.120.590">
    <property type="entry name" value="Alpha-ketoglutarate-dependent dioxygenase AlkB-like"/>
    <property type="match status" value="1"/>
</dbReference>
<feature type="region of interest" description="Disordered" evidence="5">
    <location>
        <begin position="1"/>
        <end position="22"/>
    </location>
</feature>